<feature type="non-terminal residue" evidence="2">
    <location>
        <position position="102"/>
    </location>
</feature>
<sequence length="102" mass="10682">MDGNELAAQFIRDTRWNGLPDAVQHKVKMCLVDIVAATVGGVLTPISDIVAAYATEAWRGNEATILLHDRRASAAGAAFANACAANGLDCDDGAQYTRGHPG</sequence>
<protein>
    <recommendedName>
        <fullName evidence="1">MmgE/PrpD N-terminal domain-containing protein</fullName>
    </recommendedName>
</protein>
<name>X0VTD2_9ZZZZ</name>
<dbReference type="SUPFAM" id="SSF103378">
    <property type="entry name" value="2-methylcitrate dehydratase PrpD"/>
    <property type="match status" value="1"/>
</dbReference>
<accession>X0VTD2</accession>
<evidence type="ECO:0000259" key="1">
    <source>
        <dbReference type="Pfam" id="PF03972"/>
    </source>
</evidence>
<dbReference type="GO" id="GO:0016829">
    <property type="term" value="F:lyase activity"/>
    <property type="evidence" value="ECO:0007669"/>
    <property type="project" value="InterPro"/>
</dbReference>
<dbReference type="AlphaFoldDB" id="X0VTD2"/>
<evidence type="ECO:0000313" key="2">
    <source>
        <dbReference type="EMBL" id="GAG14402.1"/>
    </source>
</evidence>
<reference evidence="2" key="1">
    <citation type="journal article" date="2014" name="Front. Microbiol.">
        <title>High frequency of phylogenetically diverse reductive dehalogenase-homologous genes in deep subseafloor sedimentary metagenomes.</title>
        <authorList>
            <person name="Kawai M."/>
            <person name="Futagami T."/>
            <person name="Toyoda A."/>
            <person name="Takaki Y."/>
            <person name="Nishi S."/>
            <person name="Hori S."/>
            <person name="Arai W."/>
            <person name="Tsubouchi T."/>
            <person name="Morono Y."/>
            <person name="Uchiyama I."/>
            <person name="Ito T."/>
            <person name="Fujiyama A."/>
            <person name="Inagaki F."/>
            <person name="Takami H."/>
        </authorList>
    </citation>
    <scope>NUCLEOTIDE SEQUENCE</scope>
    <source>
        <strain evidence="2">Expedition CK06-06</strain>
    </source>
</reference>
<organism evidence="2">
    <name type="scientific">marine sediment metagenome</name>
    <dbReference type="NCBI Taxonomy" id="412755"/>
    <lineage>
        <taxon>unclassified sequences</taxon>
        <taxon>metagenomes</taxon>
        <taxon>ecological metagenomes</taxon>
    </lineage>
</organism>
<dbReference type="InterPro" id="IPR036148">
    <property type="entry name" value="MmgE/PrpD_sf"/>
</dbReference>
<comment type="caution">
    <text evidence="2">The sequence shown here is derived from an EMBL/GenBank/DDBJ whole genome shotgun (WGS) entry which is preliminary data.</text>
</comment>
<dbReference type="InterPro" id="IPR042183">
    <property type="entry name" value="MmgE/PrpD_sf_1"/>
</dbReference>
<dbReference type="Pfam" id="PF03972">
    <property type="entry name" value="MmgE_PrpD_N"/>
    <property type="match status" value="1"/>
</dbReference>
<proteinExistence type="predicted"/>
<dbReference type="Gene3D" id="1.10.4100.10">
    <property type="entry name" value="2-methylcitrate dehydratase PrpD"/>
    <property type="match status" value="1"/>
</dbReference>
<gene>
    <name evidence="2" type="ORF">S01H1_59492</name>
</gene>
<dbReference type="InterPro" id="IPR045336">
    <property type="entry name" value="MmgE_PrpD_N"/>
</dbReference>
<feature type="domain" description="MmgE/PrpD N-terminal" evidence="1">
    <location>
        <begin position="8"/>
        <end position="101"/>
    </location>
</feature>
<dbReference type="EMBL" id="BARS01038915">
    <property type="protein sequence ID" value="GAG14402.1"/>
    <property type="molecule type" value="Genomic_DNA"/>
</dbReference>